<comment type="caution">
    <text evidence="1">The sequence shown here is derived from an EMBL/GenBank/DDBJ whole genome shotgun (WGS) entry which is preliminary data.</text>
</comment>
<sequence length="149" mass="15386">MPTDANGIYQYTEAEAVPATFSGFLNRLASSVSTVVGSILANLTSINGQLNDTLWVPITLASGATVSNGLTPRIRRKNGIVYVVGQLTQGAGQAFVIPAGFAPSYPMQLAAMAANTGTAATVLVLDPPTMSAYTTTGTVVNLAHSWPVN</sequence>
<gene>
    <name evidence="1" type="ORF">E3T28_14850</name>
</gene>
<reference evidence="1 2" key="1">
    <citation type="submission" date="2019-03" db="EMBL/GenBank/DDBJ databases">
        <title>Genomics of glacier-inhabiting Cryobacterium strains.</title>
        <authorList>
            <person name="Liu Q."/>
            <person name="Xin Y.-H."/>
        </authorList>
    </citation>
    <scope>NUCLEOTIDE SEQUENCE [LARGE SCALE GENOMIC DNA]</scope>
    <source>
        <strain evidence="1 2">TMT1-23-1</strain>
    </source>
</reference>
<dbReference type="RefSeq" id="WP_134432739.1">
    <property type="nucleotide sequence ID" value="NZ_SOGQ01000083.1"/>
</dbReference>
<organism evidence="1 2">
    <name type="scientific">Cryobacterium sinapicolor</name>
    <dbReference type="NCBI Taxonomy" id="1259236"/>
    <lineage>
        <taxon>Bacteria</taxon>
        <taxon>Bacillati</taxon>
        <taxon>Actinomycetota</taxon>
        <taxon>Actinomycetes</taxon>
        <taxon>Micrococcales</taxon>
        <taxon>Microbacteriaceae</taxon>
        <taxon>Cryobacterium</taxon>
    </lineage>
</organism>
<evidence type="ECO:0000313" key="1">
    <source>
        <dbReference type="EMBL" id="TFC94578.1"/>
    </source>
</evidence>
<dbReference type="Proteomes" id="UP000297853">
    <property type="component" value="Unassembled WGS sequence"/>
</dbReference>
<evidence type="ECO:0000313" key="2">
    <source>
        <dbReference type="Proteomes" id="UP000297853"/>
    </source>
</evidence>
<accession>A0ABY2ITY2</accession>
<keyword evidence="2" id="KW-1185">Reference proteome</keyword>
<dbReference type="EMBL" id="SOGQ01000083">
    <property type="protein sequence ID" value="TFC94578.1"/>
    <property type="molecule type" value="Genomic_DNA"/>
</dbReference>
<name>A0ABY2ITY2_9MICO</name>
<evidence type="ECO:0008006" key="3">
    <source>
        <dbReference type="Google" id="ProtNLM"/>
    </source>
</evidence>
<protein>
    <recommendedName>
        <fullName evidence="3">Phage tail protein</fullName>
    </recommendedName>
</protein>
<proteinExistence type="predicted"/>